<keyword evidence="1" id="KW-0472">Membrane</keyword>
<dbReference type="Proteomes" id="UP000030656">
    <property type="component" value="Unassembled WGS sequence"/>
</dbReference>
<keyword evidence="1" id="KW-1133">Transmembrane helix</keyword>
<evidence type="ECO:0000313" key="3">
    <source>
        <dbReference type="Proteomes" id="UP000030656"/>
    </source>
</evidence>
<proteinExistence type="predicted"/>
<dbReference type="EMBL" id="KI927872">
    <property type="protein sequence ID" value="ETW31165.1"/>
    <property type="molecule type" value="Genomic_DNA"/>
</dbReference>
<gene>
    <name evidence="2" type="ORF">PFFCH_01413</name>
</gene>
<reference evidence="2 3" key="1">
    <citation type="submission" date="2013-02" db="EMBL/GenBank/DDBJ databases">
        <title>The Genome Annotation of Plasmodium falciparum FCH/4.</title>
        <authorList>
            <consortium name="The Broad Institute Genome Sequencing Platform"/>
            <consortium name="The Broad Institute Genome Sequencing Center for Infectious Disease"/>
            <person name="Neafsey D."/>
            <person name="Hoffman S."/>
            <person name="Volkman S."/>
            <person name="Rosenthal P."/>
            <person name="Walker B."/>
            <person name="Young S.K."/>
            <person name="Zeng Q."/>
            <person name="Gargeya S."/>
            <person name="Fitzgerald M."/>
            <person name="Haas B."/>
            <person name="Abouelleil A."/>
            <person name="Allen A.W."/>
            <person name="Alvarado L."/>
            <person name="Arachchi H.M."/>
            <person name="Berlin A.M."/>
            <person name="Chapman S.B."/>
            <person name="Gainer-Dewar J."/>
            <person name="Goldberg J."/>
            <person name="Griggs A."/>
            <person name="Gujja S."/>
            <person name="Hansen M."/>
            <person name="Howarth C."/>
            <person name="Imamovic A."/>
            <person name="Ireland A."/>
            <person name="Larimer J."/>
            <person name="McCowan C."/>
            <person name="Murphy C."/>
            <person name="Pearson M."/>
            <person name="Poon T.W."/>
            <person name="Priest M."/>
            <person name="Roberts A."/>
            <person name="Saif S."/>
            <person name="Shea T."/>
            <person name="Sisk P."/>
            <person name="Sykes S."/>
            <person name="Wortman J."/>
            <person name="Nusbaum C."/>
            <person name="Birren B."/>
        </authorList>
    </citation>
    <scope>NUCLEOTIDE SEQUENCE [LARGE SCALE GENOMIC DNA]</scope>
    <source>
        <strain evidence="2 3">FCH/4</strain>
    </source>
</reference>
<organism evidence="2 3">
    <name type="scientific">Plasmodium falciparum FCH/4</name>
    <dbReference type="NCBI Taxonomy" id="1036724"/>
    <lineage>
        <taxon>Eukaryota</taxon>
        <taxon>Sar</taxon>
        <taxon>Alveolata</taxon>
        <taxon>Apicomplexa</taxon>
        <taxon>Aconoidasida</taxon>
        <taxon>Haemosporida</taxon>
        <taxon>Plasmodiidae</taxon>
        <taxon>Plasmodium</taxon>
        <taxon>Plasmodium (Laverania)</taxon>
    </lineage>
</organism>
<evidence type="ECO:0000256" key="1">
    <source>
        <dbReference type="SAM" id="Phobius"/>
    </source>
</evidence>
<feature type="transmembrane region" description="Helical" evidence="1">
    <location>
        <begin position="6"/>
        <end position="22"/>
    </location>
</feature>
<dbReference type="AlphaFoldDB" id="A0A024VSG0"/>
<evidence type="ECO:0000313" key="2">
    <source>
        <dbReference type="EMBL" id="ETW31165.1"/>
    </source>
</evidence>
<accession>A0A024VSG0</accession>
<keyword evidence="1" id="KW-0812">Transmembrane</keyword>
<name>A0A024VSG0_PLAFA</name>
<sequence>MIISVSPFPFLLIFLSLLINLIEMSKIKN</sequence>
<reference evidence="2 3" key="2">
    <citation type="submission" date="2013-02" db="EMBL/GenBank/DDBJ databases">
        <title>The Genome Sequence of Plasmodium falciparum FCH/4.</title>
        <authorList>
            <consortium name="The Broad Institute Genome Sequencing Platform"/>
            <consortium name="The Broad Institute Genome Sequencing Center for Infectious Disease"/>
            <person name="Neafsey D."/>
            <person name="Cheeseman I."/>
            <person name="Volkman S."/>
            <person name="Adams J."/>
            <person name="Walker B."/>
            <person name="Young S.K."/>
            <person name="Zeng Q."/>
            <person name="Gargeya S."/>
            <person name="Fitzgerald M."/>
            <person name="Haas B."/>
            <person name="Abouelleil A."/>
            <person name="Alvarado L."/>
            <person name="Arachchi H.M."/>
            <person name="Berlin A.M."/>
            <person name="Chapman S.B."/>
            <person name="Dewar J."/>
            <person name="Goldberg J."/>
            <person name="Griggs A."/>
            <person name="Gujja S."/>
            <person name="Hansen M."/>
            <person name="Howarth C."/>
            <person name="Imamovic A."/>
            <person name="Larimer J."/>
            <person name="McCowan C."/>
            <person name="Murphy C."/>
            <person name="Neiman D."/>
            <person name="Pearson M."/>
            <person name="Priest M."/>
            <person name="Roberts A."/>
            <person name="Saif S."/>
            <person name="Shea T."/>
            <person name="Sisk P."/>
            <person name="Sykes S."/>
            <person name="Wortman J."/>
            <person name="Nusbaum C."/>
            <person name="Birren B."/>
        </authorList>
    </citation>
    <scope>NUCLEOTIDE SEQUENCE [LARGE SCALE GENOMIC DNA]</scope>
    <source>
        <strain evidence="2 3">FCH/4</strain>
    </source>
</reference>
<protein>
    <submittedName>
        <fullName evidence="2">Uncharacterized protein</fullName>
    </submittedName>
</protein>